<organism evidence="2">
    <name type="scientific">Lepeophtheirus salmonis</name>
    <name type="common">Salmon louse</name>
    <name type="synonym">Caligus salmonis</name>
    <dbReference type="NCBI Taxonomy" id="72036"/>
    <lineage>
        <taxon>Eukaryota</taxon>
        <taxon>Metazoa</taxon>
        <taxon>Ecdysozoa</taxon>
        <taxon>Arthropoda</taxon>
        <taxon>Crustacea</taxon>
        <taxon>Multicrustacea</taxon>
        <taxon>Hexanauplia</taxon>
        <taxon>Copepoda</taxon>
        <taxon>Siphonostomatoida</taxon>
        <taxon>Caligidae</taxon>
        <taxon>Lepeophtheirus</taxon>
    </lineage>
</organism>
<sequence length="43" mass="4983">MKRTHNDVGEVHQAKKSAKSGDGSKVESRDYFRRRNCFSILNE</sequence>
<proteinExistence type="predicted"/>
<name>A0A0K2U4Q1_LEPSM</name>
<dbReference type="EMBL" id="HACA01015649">
    <property type="protein sequence ID" value="CDW33010.1"/>
    <property type="molecule type" value="Transcribed_RNA"/>
</dbReference>
<feature type="region of interest" description="Disordered" evidence="1">
    <location>
        <begin position="1"/>
        <end position="28"/>
    </location>
</feature>
<protein>
    <submittedName>
        <fullName evidence="2">Uncharacterized protein</fullName>
    </submittedName>
</protein>
<dbReference type="AlphaFoldDB" id="A0A0K2U4Q1"/>
<evidence type="ECO:0000313" key="2">
    <source>
        <dbReference type="EMBL" id="CDW33010.1"/>
    </source>
</evidence>
<feature type="compositionally biased region" description="Basic and acidic residues" evidence="1">
    <location>
        <begin position="1"/>
        <end position="13"/>
    </location>
</feature>
<reference evidence="2" key="1">
    <citation type="submission" date="2014-05" db="EMBL/GenBank/DDBJ databases">
        <authorList>
            <person name="Chronopoulou M."/>
        </authorList>
    </citation>
    <scope>NUCLEOTIDE SEQUENCE</scope>
    <source>
        <tissue evidence="2">Whole organism</tissue>
    </source>
</reference>
<evidence type="ECO:0000256" key="1">
    <source>
        <dbReference type="SAM" id="MobiDB-lite"/>
    </source>
</evidence>
<accession>A0A0K2U4Q1</accession>